<sequence>MKDDKRIKSSKRNFILALILLLLTNAIMAMSLSMIAKKNLREQIEQRMLDIANTAAYMLNGDEIKLLQKEDEGSEPYNKALETLRAFQDNINLDYIYGIRQMDDGSFTFTIDPAVEDPGEFGSPIVSTEALRNAANGIPDVDKKAYTDEWGRFYSAYSPVFDSQGNVAGIVGVDFNANWYEGKLNNNRVISIIILASALTVGIVLSFIIMSQNRKRFESMLKDIDRLDIATQRLNDSIMSTSIKKLDFLPESESGLLKTLAEGEKENQSVRNEYNELSSSLQSVCKKLDKYVNFIDSNMYNDELTNTYNKAAYKKTIKALDEKLDIDGHIFSVAFFDLNGLESINAHYGFEAGDVLMYNSGKILKNVFGKENVFRVAGDEFIAIMENTNHAQMGLLFEQFDEEIKKFNDSDKSEHILGIAKGYTTYTPEAHENYRHVFIEARKNMKHNKELYYQSKNSL</sequence>
<dbReference type="PANTHER" id="PTHR45138">
    <property type="entry name" value="REGULATORY COMPONENTS OF SENSORY TRANSDUCTION SYSTEM"/>
    <property type="match status" value="1"/>
</dbReference>
<gene>
    <name evidence="3" type="ORF">SAMN04487860_11362</name>
</gene>
<dbReference type="PROSITE" id="PS50887">
    <property type="entry name" value="GGDEF"/>
    <property type="match status" value="1"/>
</dbReference>
<dbReference type="SUPFAM" id="SSF55073">
    <property type="entry name" value="Nucleotide cyclase"/>
    <property type="match status" value="1"/>
</dbReference>
<evidence type="ECO:0000259" key="2">
    <source>
        <dbReference type="PROSITE" id="PS50887"/>
    </source>
</evidence>
<dbReference type="AlphaFoldDB" id="A0A1M7LGY4"/>
<organism evidence="3 4">
    <name type="scientific">Ruminococcus flavefaciens</name>
    <dbReference type="NCBI Taxonomy" id="1265"/>
    <lineage>
        <taxon>Bacteria</taxon>
        <taxon>Bacillati</taxon>
        <taxon>Bacillota</taxon>
        <taxon>Clostridia</taxon>
        <taxon>Eubacteriales</taxon>
        <taxon>Oscillospiraceae</taxon>
        <taxon>Ruminococcus</taxon>
    </lineage>
</organism>
<feature type="domain" description="GGDEF" evidence="2">
    <location>
        <begin position="329"/>
        <end position="459"/>
    </location>
</feature>
<dbReference type="OrthoDB" id="9803190at2"/>
<keyword evidence="1" id="KW-1133">Transmembrane helix</keyword>
<keyword evidence="1" id="KW-0812">Transmembrane</keyword>
<protein>
    <submittedName>
        <fullName evidence="3">Diguanylate cyclase (GGDEF) domain-containing protein</fullName>
    </submittedName>
</protein>
<dbReference type="Pfam" id="PF00990">
    <property type="entry name" value="GGDEF"/>
    <property type="match status" value="1"/>
</dbReference>
<dbReference type="InterPro" id="IPR029151">
    <property type="entry name" value="Sensor-like_sf"/>
</dbReference>
<dbReference type="EMBL" id="FRCT01000013">
    <property type="protein sequence ID" value="SHM77260.1"/>
    <property type="molecule type" value="Genomic_DNA"/>
</dbReference>
<keyword evidence="1" id="KW-0472">Membrane</keyword>
<evidence type="ECO:0000313" key="4">
    <source>
        <dbReference type="Proteomes" id="UP000184394"/>
    </source>
</evidence>
<reference evidence="3 4" key="1">
    <citation type="submission" date="2016-11" db="EMBL/GenBank/DDBJ databases">
        <authorList>
            <person name="Jaros S."/>
            <person name="Januszkiewicz K."/>
            <person name="Wedrychowicz H."/>
        </authorList>
    </citation>
    <scope>NUCLEOTIDE SEQUENCE [LARGE SCALE GENOMIC DNA]</scope>
    <source>
        <strain evidence="3 4">Y1</strain>
    </source>
</reference>
<dbReference type="Gene3D" id="3.30.70.270">
    <property type="match status" value="1"/>
</dbReference>
<dbReference type="RefSeq" id="WP_072951910.1">
    <property type="nucleotide sequence ID" value="NZ_FRCT01000013.1"/>
</dbReference>
<dbReference type="PANTHER" id="PTHR45138:SF9">
    <property type="entry name" value="DIGUANYLATE CYCLASE DGCM-RELATED"/>
    <property type="match status" value="1"/>
</dbReference>
<dbReference type="GO" id="GO:0052621">
    <property type="term" value="F:diguanylate cyclase activity"/>
    <property type="evidence" value="ECO:0007669"/>
    <property type="project" value="TreeGrafter"/>
</dbReference>
<dbReference type="NCBIfam" id="TIGR00254">
    <property type="entry name" value="GGDEF"/>
    <property type="match status" value="1"/>
</dbReference>
<dbReference type="Proteomes" id="UP000184394">
    <property type="component" value="Unassembled WGS sequence"/>
</dbReference>
<dbReference type="InterPro" id="IPR000160">
    <property type="entry name" value="GGDEF_dom"/>
</dbReference>
<evidence type="ECO:0000256" key="1">
    <source>
        <dbReference type="SAM" id="Phobius"/>
    </source>
</evidence>
<dbReference type="InterPro" id="IPR050469">
    <property type="entry name" value="Diguanylate_Cyclase"/>
</dbReference>
<dbReference type="SMART" id="SM00267">
    <property type="entry name" value="GGDEF"/>
    <property type="match status" value="1"/>
</dbReference>
<name>A0A1M7LGY4_RUMFL</name>
<dbReference type="CDD" id="cd01949">
    <property type="entry name" value="GGDEF"/>
    <property type="match status" value="1"/>
</dbReference>
<dbReference type="InterPro" id="IPR043128">
    <property type="entry name" value="Rev_trsase/Diguanyl_cyclase"/>
</dbReference>
<dbReference type="InterPro" id="IPR029787">
    <property type="entry name" value="Nucleotide_cyclase"/>
</dbReference>
<proteinExistence type="predicted"/>
<dbReference type="SUPFAM" id="SSF103190">
    <property type="entry name" value="Sensory domain-like"/>
    <property type="match status" value="1"/>
</dbReference>
<accession>A0A1M7LGY4</accession>
<evidence type="ECO:0000313" key="3">
    <source>
        <dbReference type="EMBL" id="SHM77260.1"/>
    </source>
</evidence>
<feature type="transmembrane region" description="Helical" evidence="1">
    <location>
        <begin position="189"/>
        <end position="210"/>
    </location>
</feature>